<gene>
    <name evidence="2" type="ORF">PACLA_8A018570</name>
</gene>
<evidence type="ECO:0000313" key="2">
    <source>
        <dbReference type="EMBL" id="CAB4045968.1"/>
    </source>
</evidence>
<comment type="caution">
    <text evidence="2">The sequence shown here is derived from an EMBL/GenBank/DDBJ whole genome shotgun (WGS) entry which is preliminary data.</text>
</comment>
<dbReference type="EMBL" id="CACRXK020043930">
    <property type="protein sequence ID" value="CAB4045968.1"/>
    <property type="molecule type" value="Genomic_DNA"/>
</dbReference>
<evidence type="ECO:0000256" key="1">
    <source>
        <dbReference type="SAM" id="MobiDB-lite"/>
    </source>
</evidence>
<accession>A0A7D9KMR5</accession>
<protein>
    <submittedName>
        <fullName evidence="2">Uncharacterized protein</fullName>
    </submittedName>
</protein>
<proteinExistence type="predicted"/>
<feature type="region of interest" description="Disordered" evidence="1">
    <location>
        <begin position="1"/>
        <end position="23"/>
    </location>
</feature>
<keyword evidence="3" id="KW-1185">Reference proteome</keyword>
<sequence length="245" mass="27904">MGDQSVLGEATSSKSEVFSAELEVNDENLPPNDDVVFEEIEKSGKNDGYEFSIAESQFDFWIKALMLRYWVDFGNQSKYRVNWVRKTHLLDENVIVEIIIHVNKVQDDASDDDAIDNPLLFSITISVIERKVEISQKYTLVWKNTEFPKLKSLVDILQVNNELDADKIKVDYADIFQESEDAESLNLSSLDLSEILWDVSLLSTNENTMKSDHPKYKPIKAKSKVKVCTNKNTSKTKLSTTPSAK</sequence>
<organism evidence="2 3">
    <name type="scientific">Paramuricea clavata</name>
    <name type="common">Red gorgonian</name>
    <name type="synonym">Violescent sea-whip</name>
    <dbReference type="NCBI Taxonomy" id="317549"/>
    <lineage>
        <taxon>Eukaryota</taxon>
        <taxon>Metazoa</taxon>
        <taxon>Cnidaria</taxon>
        <taxon>Anthozoa</taxon>
        <taxon>Octocorallia</taxon>
        <taxon>Malacalcyonacea</taxon>
        <taxon>Plexauridae</taxon>
        <taxon>Paramuricea</taxon>
    </lineage>
</organism>
<dbReference type="AlphaFoldDB" id="A0A7D9KMR5"/>
<dbReference type="Proteomes" id="UP001152795">
    <property type="component" value="Unassembled WGS sequence"/>
</dbReference>
<feature type="non-terminal residue" evidence="2">
    <location>
        <position position="245"/>
    </location>
</feature>
<reference evidence="2" key="1">
    <citation type="submission" date="2020-04" db="EMBL/GenBank/DDBJ databases">
        <authorList>
            <person name="Alioto T."/>
            <person name="Alioto T."/>
            <person name="Gomez Garrido J."/>
        </authorList>
    </citation>
    <scope>NUCLEOTIDE SEQUENCE</scope>
    <source>
        <strain evidence="2">A484AB</strain>
    </source>
</reference>
<evidence type="ECO:0000313" key="3">
    <source>
        <dbReference type="Proteomes" id="UP001152795"/>
    </source>
</evidence>
<name>A0A7D9KMR5_PARCT</name>